<feature type="domain" description="ABC transporter" evidence="10">
    <location>
        <begin position="57"/>
        <end position="301"/>
    </location>
</feature>
<dbReference type="SUPFAM" id="SSF52540">
    <property type="entry name" value="P-loop containing nucleoside triphosphate hydrolases"/>
    <property type="match status" value="1"/>
</dbReference>
<dbReference type="InterPro" id="IPR043926">
    <property type="entry name" value="ABCG_dom"/>
</dbReference>
<dbReference type="GeneID" id="20645981"/>
<feature type="transmembrane region" description="Helical" evidence="9">
    <location>
        <begin position="548"/>
        <end position="567"/>
    </location>
</feature>
<proteinExistence type="inferred from homology"/>
<feature type="transmembrane region" description="Helical" evidence="9">
    <location>
        <begin position="596"/>
        <end position="617"/>
    </location>
</feature>
<organism evidence="11 12">
    <name type="scientific">Phytophthora sojae (strain P6497)</name>
    <name type="common">Soybean stem and root rot agent</name>
    <name type="synonym">Phytophthora megasperma f. sp. glycines</name>
    <dbReference type="NCBI Taxonomy" id="1094619"/>
    <lineage>
        <taxon>Eukaryota</taxon>
        <taxon>Sar</taxon>
        <taxon>Stramenopiles</taxon>
        <taxon>Oomycota</taxon>
        <taxon>Peronosporomycetes</taxon>
        <taxon>Peronosporales</taxon>
        <taxon>Peronosporaceae</taxon>
        <taxon>Phytophthora</taxon>
    </lineage>
</organism>
<dbReference type="EMBL" id="JH159153">
    <property type="protein sequence ID" value="EGZ21812.1"/>
    <property type="molecule type" value="Genomic_DNA"/>
</dbReference>
<dbReference type="GO" id="GO:0005524">
    <property type="term" value="F:ATP binding"/>
    <property type="evidence" value="ECO:0007669"/>
    <property type="project" value="UniProtKB-KW"/>
</dbReference>
<evidence type="ECO:0000256" key="5">
    <source>
        <dbReference type="ARBA" id="ARBA00022741"/>
    </source>
</evidence>
<dbReference type="InterPro" id="IPR017871">
    <property type="entry name" value="ABC_transporter-like_CS"/>
</dbReference>
<dbReference type="CDD" id="cd03213">
    <property type="entry name" value="ABCG_EPDR"/>
    <property type="match status" value="1"/>
</dbReference>
<dbReference type="Gene3D" id="3.40.50.300">
    <property type="entry name" value="P-loop containing nucleotide triphosphate hydrolases"/>
    <property type="match status" value="1"/>
</dbReference>
<dbReference type="OMA" id="KQTWRIE"/>
<evidence type="ECO:0000256" key="2">
    <source>
        <dbReference type="ARBA" id="ARBA00005814"/>
    </source>
</evidence>
<evidence type="ECO:0000256" key="3">
    <source>
        <dbReference type="ARBA" id="ARBA00022448"/>
    </source>
</evidence>
<dbReference type="GO" id="GO:0016020">
    <property type="term" value="C:membrane"/>
    <property type="evidence" value="ECO:0007669"/>
    <property type="project" value="UniProtKB-SubCell"/>
</dbReference>
<keyword evidence="8 9" id="KW-0472">Membrane</keyword>
<keyword evidence="3" id="KW-0813">Transport</keyword>
<dbReference type="FunFam" id="3.40.50.300:FF:003749">
    <property type="entry name" value="Uncharacterized protein"/>
    <property type="match status" value="1"/>
</dbReference>
<gene>
    <name evidence="11" type="ORF">PHYSODRAFT_329718</name>
</gene>
<dbReference type="SMR" id="G4Z7Q8"/>
<feature type="transmembrane region" description="Helical" evidence="9">
    <location>
        <begin position="416"/>
        <end position="438"/>
    </location>
</feature>
<protein>
    <submittedName>
        <fullName evidence="11">ABCG transporter ABC superfamily</fullName>
    </submittedName>
</protein>
<evidence type="ECO:0000313" key="11">
    <source>
        <dbReference type="EMBL" id="EGZ21812.1"/>
    </source>
</evidence>
<keyword evidence="12" id="KW-1185">Reference proteome</keyword>
<evidence type="ECO:0000256" key="1">
    <source>
        <dbReference type="ARBA" id="ARBA00004141"/>
    </source>
</evidence>
<feature type="transmembrane region" description="Helical" evidence="9">
    <location>
        <begin position="518"/>
        <end position="541"/>
    </location>
</feature>
<feature type="transmembrane region" description="Helical" evidence="9">
    <location>
        <begin position="458"/>
        <end position="485"/>
    </location>
</feature>
<dbReference type="PROSITE" id="PS50893">
    <property type="entry name" value="ABC_TRANSPORTER_2"/>
    <property type="match status" value="1"/>
</dbReference>
<dbReference type="Proteomes" id="UP000002640">
    <property type="component" value="Unassembled WGS sequence"/>
</dbReference>
<evidence type="ECO:0000259" key="10">
    <source>
        <dbReference type="PROSITE" id="PS50893"/>
    </source>
</evidence>
<comment type="similarity">
    <text evidence="2">Belongs to the ABC transporter superfamily. ABCG family. Eye pigment precursor importer (TC 3.A.1.204) subfamily.</text>
</comment>
<keyword evidence="5" id="KW-0547">Nucleotide-binding</keyword>
<dbReference type="GO" id="GO:0140359">
    <property type="term" value="F:ABC-type transporter activity"/>
    <property type="evidence" value="ECO:0007669"/>
    <property type="project" value="InterPro"/>
</dbReference>
<dbReference type="PANTHER" id="PTHR48042:SF11">
    <property type="entry name" value="ABC TRANSPORTER G FAMILY MEMBER 11"/>
    <property type="match status" value="1"/>
</dbReference>
<keyword evidence="6" id="KW-0067">ATP-binding</keyword>
<dbReference type="InterPro" id="IPR052215">
    <property type="entry name" value="Plant_ABCG"/>
</dbReference>
<evidence type="ECO:0000256" key="6">
    <source>
        <dbReference type="ARBA" id="ARBA00022840"/>
    </source>
</evidence>
<evidence type="ECO:0000256" key="4">
    <source>
        <dbReference type="ARBA" id="ARBA00022692"/>
    </source>
</evidence>
<dbReference type="InterPro" id="IPR013525">
    <property type="entry name" value="ABC2_TM"/>
</dbReference>
<feature type="transmembrane region" description="Helical" evidence="9">
    <location>
        <begin position="492"/>
        <end position="512"/>
    </location>
</feature>
<dbReference type="Pfam" id="PF01061">
    <property type="entry name" value="ABC2_membrane"/>
    <property type="match status" value="1"/>
</dbReference>
<dbReference type="InParanoid" id="G4Z7Q8"/>
<keyword evidence="7 9" id="KW-1133">Transmembrane helix</keyword>
<dbReference type="AlphaFoldDB" id="G4Z7Q8"/>
<evidence type="ECO:0000256" key="9">
    <source>
        <dbReference type="SAM" id="Phobius"/>
    </source>
</evidence>
<dbReference type="InterPro" id="IPR027417">
    <property type="entry name" value="P-loop_NTPase"/>
</dbReference>
<dbReference type="InterPro" id="IPR003439">
    <property type="entry name" value="ABC_transporter-like_ATP-bd"/>
</dbReference>
<reference evidence="11 12" key="1">
    <citation type="journal article" date="2006" name="Science">
        <title>Phytophthora genome sequences uncover evolutionary origins and mechanisms of pathogenesis.</title>
        <authorList>
            <person name="Tyler B.M."/>
            <person name="Tripathy S."/>
            <person name="Zhang X."/>
            <person name="Dehal P."/>
            <person name="Jiang R.H."/>
            <person name="Aerts A."/>
            <person name="Arredondo F.D."/>
            <person name="Baxter L."/>
            <person name="Bensasson D."/>
            <person name="Beynon J.L."/>
            <person name="Chapman J."/>
            <person name="Damasceno C.M."/>
            <person name="Dorrance A.E."/>
            <person name="Dou D."/>
            <person name="Dickerman A.W."/>
            <person name="Dubchak I.L."/>
            <person name="Garbelotto M."/>
            <person name="Gijzen M."/>
            <person name="Gordon S.G."/>
            <person name="Govers F."/>
            <person name="Grunwald N.J."/>
            <person name="Huang W."/>
            <person name="Ivors K.L."/>
            <person name="Jones R.W."/>
            <person name="Kamoun S."/>
            <person name="Krampis K."/>
            <person name="Lamour K.H."/>
            <person name="Lee M.K."/>
            <person name="McDonald W.H."/>
            <person name="Medina M."/>
            <person name="Meijer H.J."/>
            <person name="Nordberg E.K."/>
            <person name="Maclean D.J."/>
            <person name="Ospina-Giraldo M.D."/>
            <person name="Morris P.F."/>
            <person name="Phuntumart V."/>
            <person name="Putnam N.H."/>
            <person name="Rash S."/>
            <person name="Rose J.K."/>
            <person name="Sakihama Y."/>
            <person name="Salamov A.A."/>
            <person name="Savidor A."/>
            <person name="Scheuring C.F."/>
            <person name="Smith B.M."/>
            <person name="Sobral B.W."/>
            <person name="Terry A."/>
            <person name="Torto-Alalibo T.A."/>
            <person name="Win J."/>
            <person name="Xu Z."/>
            <person name="Zhang H."/>
            <person name="Grigoriev I.V."/>
            <person name="Rokhsar D.S."/>
            <person name="Boore J.L."/>
        </authorList>
    </citation>
    <scope>NUCLEOTIDE SEQUENCE [LARGE SCALE GENOMIC DNA]</scope>
    <source>
        <strain evidence="11 12">P6497</strain>
    </source>
</reference>
<dbReference type="RefSeq" id="XP_009524529.1">
    <property type="nucleotide sequence ID" value="XM_009526234.1"/>
</dbReference>
<evidence type="ECO:0000313" key="12">
    <source>
        <dbReference type="Proteomes" id="UP000002640"/>
    </source>
</evidence>
<name>G4Z7Q8_PHYSP</name>
<dbReference type="Pfam" id="PF00005">
    <property type="entry name" value="ABC_tran"/>
    <property type="match status" value="1"/>
</dbReference>
<dbReference type="Pfam" id="PF19055">
    <property type="entry name" value="ABC2_membrane_7"/>
    <property type="match status" value="1"/>
</dbReference>
<feature type="transmembrane region" description="Helical" evidence="9">
    <location>
        <begin position="383"/>
        <end position="404"/>
    </location>
</feature>
<dbReference type="PROSITE" id="PS00211">
    <property type="entry name" value="ABC_TRANSPORTER_1"/>
    <property type="match status" value="1"/>
</dbReference>
<dbReference type="PANTHER" id="PTHR48042">
    <property type="entry name" value="ABC TRANSPORTER G FAMILY MEMBER 11"/>
    <property type="match status" value="1"/>
</dbReference>
<dbReference type="KEGG" id="psoj:PHYSODRAFT_329718"/>
<evidence type="ECO:0000256" key="8">
    <source>
        <dbReference type="ARBA" id="ARBA00023136"/>
    </source>
</evidence>
<dbReference type="GO" id="GO:0016887">
    <property type="term" value="F:ATP hydrolysis activity"/>
    <property type="evidence" value="ECO:0007669"/>
    <property type="project" value="InterPro"/>
</dbReference>
<comment type="subcellular location">
    <subcellularLocation>
        <location evidence="1">Membrane</location>
        <topology evidence="1">Multi-pass membrane protein</topology>
    </subcellularLocation>
</comment>
<dbReference type="InterPro" id="IPR003593">
    <property type="entry name" value="AAA+_ATPase"/>
</dbReference>
<accession>G4Z7Q8</accession>
<dbReference type="SMART" id="SM00382">
    <property type="entry name" value="AAA"/>
    <property type="match status" value="1"/>
</dbReference>
<keyword evidence="4 9" id="KW-0812">Transmembrane</keyword>
<evidence type="ECO:0000256" key="7">
    <source>
        <dbReference type="ARBA" id="ARBA00022989"/>
    </source>
</evidence>
<sequence>MGEEAEVVAPAAVTVQVVLPTLNSTAAHSPTKSNTSFAGKPLRVTSNPCTLSWSNMCYTVDTKKKTPKHPDGKKTILTNVTGRCAPGELTAVMGPSGSGKTTLLDILADRISSGTLQGDIALNGETRNLKTFRAVSSYVAQEDSLLGSFTVLETLEMAAKLSLPNSVTHREVVERVQTVIDEMGLRVCEHTLVGDIFRKGISGGQKRRLSIAIELLSEPSILLLDEPTSGLDSASTYNVMKFVARLCKENMTVICTIHQPSSLVYDMFTNVVILTAGQTVYFGPRVDMLHHFASLGYVCPEHEDPAEHFISIANTDFEGHGDIPLLVSGYAASSVATRIQDAIQADAAGSHTMKAIERVPNSPLRQLLVLLQRNTLDNIRNPGIFWVRLVMYTVLSFMMGTMFLSTNDRIEPRDVVYLLTYANCFLVFMSIAVLPFFIEQRAVFLRERTNSNLNVFSYVVANFLGALPGIFLIALSSTLLVGYLAGLNSYGMFLLIVFLSLVVAESLMHLVAACVSHFIIGMAIGAALFGWYILCMGLFVPRPAIPDYWIWGHYLGFLSYGFEALLYNQFQHDTSAEAQRLLTKFGMEDAGLGRDLAIVAANAVAFEILFTCVLYKFHTGRR</sequence>